<reference evidence="1 2" key="1">
    <citation type="journal article" date="2016" name="Genome Announc.">
        <title>Draft Genome Sequence of the Anaerobic Ammonium-Oxidizing Bacterium 'Candidatus Brocadia sp. 40'.</title>
        <authorList>
            <person name="Ali M."/>
            <person name="Haroon M.F."/>
            <person name="Narita Y."/>
            <person name="Zhang L."/>
            <person name="Rangel Shaw D."/>
            <person name="Okabe S."/>
            <person name="Saikaly P.E."/>
        </authorList>
    </citation>
    <scope>NUCLEOTIDE SEQUENCE [LARGE SCALE GENOMIC DNA]</scope>
    <source>
        <strain evidence="1 2">40</strain>
    </source>
</reference>
<dbReference type="Proteomes" id="UP000242219">
    <property type="component" value="Unassembled WGS sequence"/>
</dbReference>
<dbReference type="AlphaFoldDB" id="A0A1V6LX56"/>
<comment type="caution">
    <text evidence="1">The sequence shown here is derived from an EMBL/GenBank/DDBJ whole genome shotgun (WGS) entry which is preliminary data.</text>
</comment>
<protein>
    <submittedName>
        <fullName evidence="1">Uncharacterized protein</fullName>
    </submittedName>
</protein>
<name>A0A1V6LX56_9BACT</name>
<evidence type="ECO:0000313" key="2">
    <source>
        <dbReference type="Proteomes" id="UP000242219"/>
    </source>
</evidence>
<gene>
    <name evidence="1" type="ORF">BIY37_11935</name>
</gene>
<dbReference type="RefSeq" id="WP_070068048.1">
    <property type="nucleotide sequence ID" value="NZ_MJUW02000117.1"/>
</dbReference>
<sequence length="110" mass="12746">MINNVNPNTSKLLNQIKRLSIHTTKKDEDHTDFKLDVVNNTHTTKELKRTNLINSIERIKKKSNIPIEPLGNNKMKIIANNVQTSELTKIVDMQKKHRREPVGSLLDVYF</sequence>
<dbReference type="EMBL" id="MJUW02000117">
    <property type="protein sequence ID" value="OQD44720.1"/>
    <property type="molecule type" value="Genomic_DNA"/>
</dbReference>
<accession>A0A1V6LX56</accession>
<organism evidence="1 2">
    <name type="scientific">Candidatus Brocadia sapporoensis</name>
    <dbReference type="NCBI Taxonomy" id="392547"/>
    <lineage>
        <taxon>Bacteria</taxon>
        <taxon>Pseudomonadati</taxon>
        <taxon>Planctomycetota</taxon>
        <taxon>Candidatus Brocadiia</taxon>
        <taxon>Candidatus Brocadiales</taxon>
        <taxon>Candidatus Brocadiaceae</taxon>
        <taxon>Candidatus Brocadia</taxon>
    </lineage>
</organism>
<proteinExistence type="predicted"/>
<keyword evidence="2" id="KW-1185">Reference proteome</keyword>
<evidence type="ECO:0000313" key="1">
    <source>
        <dbReference type="EMBL" id="OQD44720.1"/>
    </source>
</evidence>